<dbReference type="Gene3D" id="3.40.50.2000">
    <property type="entry name" value="Glycogen Phosphorylase B"/>
    <property type="match status" value="1"/>
</dbReference>
<dbReference type="GO" id="GO:0016758">
    <property type="term" value="F:hexosyltransferase activity"/>
    <property type="evidence" value="ECO:0007669"/>
    <property type="project" value="InterPro"/>
</dbReference>
<name>A0A6N9JIQ1_9ACTN</name>
<dbReference type="InterPro" id="IPR009695">
    <property type="entry name" value="Diacylglyc_glucosyltr_N"/>
</dbReference>
<dbReference type="Proteomes" id="UP000469380">
    <property type="component" value="Unassembled WGS sequence"/>
</dbReference>
<dbReference type="EMBL" id="WWSR01000006">
    <property type="protein sequence ID" value="MZJ39299.1"/>
    <property type="molecule type" value="Genomic_DNA"/>
</dbReference>
<evidence type="ECO:0000256" key="1">
    <source>
        <dbReference type="ARBA" id="ARBA00004370"/>
    </source>
</evidence>
<keyword evidence="4 8" id="KW-0808">Transferase</keyword>
<evidence type="ECO:0000256" key="2">
    <source>
        <dbReference type="ARBA" id="ARBA00006962"/>
    </source>
</evidence>
<accession>A0A6N9JIQ1</accession>
<keyword evidence="3" id="KW-0328">Glycosyltransferase</keyword>
<comment type="similarity">
    <text evidence="2">Belongs to the glycosyltransferase 28 family.</text>
</comment>
<comment type="subcellular location">
    <subcellularLocation>
        <location evidence="1">Membrane</location>
    </subcellularLocation>
</comment>
<dbReference type="PANTHER" id="PTHR43025:SF3">
    <property type="entry name" value="MONOGALACTOSYLDIACYLGLYCEROL SYNTHASE 1, CHLOROPLASTIC"/>
    <property type="match status" value="1"/>
</dbReference>
<dbReference type="PANTHER" id="PTHR43025">
    <property type="entry name" value="MONOGALACTOSYLDIACYLGLYCEROL SYNTHASE"/>
    <property type="match status" value="1"/>
</dbReference>
<evidence type="ECO:0000259" key="7">
    <source>
        <dbReference type="Pfam" id="PF06925"/>
    </source>
</evidence>
<gene>
    <name evidence="8" type="ORF">GT464_04915</name>
</gene>
<dbReference type="InterPro" id="IPR050519">
    <property type="entry name" value="Glycosyltransf_28_UgtP"/>
</dbReference>
<feature type="compositionally biased region" description="Polar residues" evidence="5">
    <location>
        <begin position="35"/>
        <end position="45"/>
    </location>
</feature>
<evidence type="ECO:0000313" key="8">
    <source>
        <dbReference type="EMBL" id="MZJ39299.1"/>
    </source>
</evidence>
<evidence type="ECO:0000256" key="3">
    <source>
        <dbReference type="ARBA" id="ARBA00022676"/>
    </source>
</evidence>
<dbReference type="Pfam" id="PF06925">
    <property type="entry name" value="MGDG_synth"/>
    <property type="match status" value="1"/>
</dbReference>
<feature type="region of interest" description="Disordered" evidence="5">
    <location>
        <begin position="1"/>
        <end position="45"/>
    </location>
</feature>
<proteinExistence type="inferred from homology"/>
<dbReference type="SUPFAM" id="SSF53756">
    <property type="entry name" value="UDP-Glycosyltransferase/glycogen phosphorylase"/>
    <property type="match status" value="1"/>
</dbReference>
<feature type="compositionally biased region" description="Basic and acidic residues" evidence="5">
    <location>
        <begin position="1"/>
        <end position="16"/>
    </location>
</feature>
<feature type="domain" description="Diacylglycerol glucosyltransferase N-terminal" evidence="7">
    <location>
        <begin position="63"/>
        <end position="232"/>
    </location>
</feature>
<dbReference type="GO" id="GO:0016020">
    <property type="term" value="C:membrane"/>
    <property type="evidence" value="ECO:0007669"/>
    <property type="project" value="UniProtKB-SubCell"/>
</dbReference>
<organism evidence="8 9">
    <name type="scientific">Collinsella aerofaciens</name>
    <dbReference type="NCBI Taxonomy" id="74426"/>
    <lineage>
        <taxon>Bacteria</taxon>
        <taxon>Bacillati</taxon>
        <taxon>Actinomycetota</taxon>
        <taxon>Coriobacteriia</taxon>
        <taxon>Coriobacteriales</taxon>
        <taxon>Coriobacteriaceae</taxon>
        <taxon>Collinsella</taxon>
    </lineage>
</organism>
<reference evidence="8 9" key="1">
    <citation type="journal article" date="2019" name="Nat. Med.">
        <title>A library of human gut bacterial isolates paired with longitudinal multiomics data enables mechanistic microbiome research.</title>
        <authorList>
            <person name="Poyet M."/>
            <person name="Groussin M."/>
            <person name="Gibbons S.M."/>
            <person name="Avila-Pacheco J."/>
            <person name="Jiang X."/>
            <person name="Kearney S.M."/>
            <person name="Perrotta A.R."/>
            <person name="Berdy B."/>
            <person name="Zhao S."/>
            <person name="Lieberman T.D."/>
            <person name="Swanson P.K."/>
            <person name="Smith M."/>
            <person name="Roesemann S."/>
            <person name="Alexander J.E."/>
            <person name="Rich S.A."/>
            <person name="Livny J."/>
            <person name="Vlamakis H."/>
            <person name="Clish C."/>
            <person name="Bullock K."/>
            <person name="Deik A."/>
            <person name="Scott J."/>
            <person name="Pierce K.A."/>
            <person name="Xavier R.J."/>
            <person name="Alm E.J."/>
        </authorList>
    </citation>
    <scope>NUCLEOTIDE SEQUENCE [LARGE SCALE GENOMIC DNA]</scope>
    <source>
        <strain evidence="8 9">BIOML-A20</strain>
    </source>
</reference>
<dbReference type="AlphaFoldDB" id="A0A6N9JIQ1"/>
<protein>
    <submittedName>
        <fullName evidence="8">UDP-N-acetylglucosamine--LPS N-acetylglucosamine transferase</fullName>
    </submittedName>
</protein>
<evidence type="ECO:0000256" key="5">
    <source>
        <dbReference type="SAM" id="MobiDB-lite"/>
    </source>
</evidence>
<evidence type="ECO:0000259" key="6">
    <source>
        <dbReference type="Pfam" id="PF04101"/>
    </source>
</evidence>
<evidence type="ECO:0000256" key="4">
    <source>
        <dbReference type="ARBA" id="ARBA00022679"/>
    </source>
</evidence>
<feature type="domain" description="Glycosyl transferase family 28 C-terminal" evidence="6">
    <location>
        <begin position="279"/>
        <end position="401"/>
    </location>
</feature>
<dbReference type="GO" id="GO:0009247">
    <property type="term" value="P:glycolipid biosynthetic process"/>
    <property type="evidence" value="ECO:0007669"/>
    <property type="project" value="InterPro"/>
</dbReference>
<evidence type="ECO:0000313" key="9">
    <source>
        <dbReference type="Proteomes" id="UP000469380"/>
    </source>
</evidence>
<comment type="caution">
    <text evidence="8">The sequence shown here is derived from an EMBL/GenBank/DDBJ whole genome shotgun (WGS) entry which is preliminary data.</text>
</comment>
<sequence length="452" mass="50164">MTLIHYNDKSRNKAEGELSMDQTQTGNSAPLPMQATPQPEQMTVSPAQKSLVTIVHASVGSGHKAAANAIAQAFDLIRGTKGIPEDIEIEVLDILDFGRIRFDGNKTAASFTGATRPIYDLTWRYTLTGHLLWGGGTAWSRIMFPAFNEYVRTRKPIAVVATHITAANVAVGARVITGIDYPVICVPTDYEVEGFWPHKDTDLFCVANEFMAETLRPRKVPESKIRITGIPIRAGFDTDYKREDELSKFNLPIDKTVVLVMAGASLPQPYVRFRAAMDHTLPFLRSFEDMHFVFLPGKDKEYAARLKTLFDAMKLDNVTVLDYVDDMAALMHGCDLAILKSGGLTVTECLCAHLPMILLGKSYGQEKANTTMLTGMGASMHVTTARELIVTLRHLHNHPESLKALLINGEVLRRPHAAEDIAIATMELVGKPQKRKRAFCRFYWGGKPAHIR</sequence>
<dbReference type="InterPro" id="IPR007235">
    <property type="entry name" value="Glyco_trans_28_C"/>
</dbReference>
<dbReference type="Pfam" id="PF04101">
    <property type="entry name" value="Glyco_tran_28_C"/>
    <property type="match status" value="1"/>
</dbReference>